<evidence type="ECO:0000313" key="3">
    <source>
        <dbReference type="Proteomes" id="UP000515819"/>
    </source>
</evidence>
<evidence type="ECO:0000313" key="2">
    <source>
        <dbReference type="EMBL" id="QNL99993.1"/>
    </source>
</evidence>
<feature type="transmembrane region" description="Helical" evidence="1">
    <location>
        <begin position="12"/>
        <end position="32"/>
    </location>
</feature>
<keyword evidence="1" id="KW-0472">Membrane</keyword>
<sequence>MGKIRNQGSASLEATLVMSVFLLAMVSLFWMAQSVLAETQVYEAAAETAEYMAEIAYLGAADTAVAYLRFPKYADEKETVERYVKHGVSGVQFLGSEIGEEYIVLRVSYAMEHLGTRSFTIRKRAYTGAAREDTETDAVRAEDAYVYVTDNQAVYHMTRRCSYLTLQIQASTLEQAKHNGYDMCAFCGKDVQGRQVYVTNEGDRYHSSLTCSGLKRTVYRKKKSEVTGLAACSRCGAGN</sequence>
<keyword evidence="1" id="KW-1133">Transmembrane helix</keyword>
<dbReference type="EMBL" id="CP060632">
    <property type="protein sequence ID" value="QNL99993.1"/>
    <property type="molecule type" value="Genomic_DNA"/>
</dbReference>
<evidence type="ECO:0000256" key="1">
    <source>
        <dbReference type="SAM" id="Phobius"/>
    </source>
</evidence>
<protein>
    <submittedName>
        <fullName evidence="2">Pilus assembly protein</fullName>
    </submittedName>
</protein>
<dbReference type="AlphaFoldDB" id="A0A7G9FN62"/>
<dbReference type="KEGG" id="wcp:H9Q76_01385"/>
<keyword evidence="1" id="KW-0812">Transmembrane</keyword>
<proteinExistence type="predicted"/>
<reference evidence="2 3" key="1">
    <citation type="submission" date="2020-08" db="EMBL/GenBank/DDBJ databases">
        <authorList>
            <person name="Liu C."/>
            <person name="Sun Q."/>
        </authorList>
    </citation>
    <scope>NUCLEOTIDE SEQUENCE [LARGE SCALE GENOMIC DNA]</scope>
    <source>
        <strain evidence="2 3">NSJ-4</strain>
    </source>
</reference>
<gene>
    <name evidence="2" type="ORF">H9Q76_01385</name>
</gene>
<organism evidence="2 3">
    <name type="scientific">Wujia chipingensis</name>
    <dbReference type="NCBI Taxonomy" id="2763670"/>
    <lineage>
        <taxon>Bacteria</taxon>
        <taxon>Bacillati</taxon>
        <taxon>Bacillota</taxon>
        <taxon>Clostridia</taxon>
        <taxon>Lachnospirales</taxon>
        <taxon>Lachnospiraceae</taxon>
        <taxon>Wujia</taxon>
    </lineage>
</organism>
<name>A0A7G9FN62_9FIRM</name>
<dbReference type="Proteomes" id="UP000515819">
    <property type="component" value="Chromosome"/>
</dbReference>
<keyword evidence="3" id="KW-1185">Reference proteome</keyword>
<accession>A0A7G9FN62</accession>
<dbReference type="RefSeq" id="WP_249321412.1">
    <property type="nucleotide sequence ID" value="NZ_CP060632.1"/>
</dbReference>